<accession>A0A364RDT5</accession>
<gene>
    <name evidence="1" type="ORF">DP923_11090</name>
</gene>
<dbReference type="EMBL" id="QMDV01000003">
    <property type="protein sequence ID" value="RAU82326.1"/>
    <property type="molecule type" value="Genomic_DNA"/>
</dbReference>
<evidence type="ECO:0000313" key="1">
    <source>
        <dbReference type="EMBL" id="RAU82326.1"/>
    </source>
</evidence>
<protein>
    <submittedName>
        <fullName evidence="1">Uncharacterized protein</fullName>
    </submittedName>
</protein>
<sequence>MKIIVLLSASLLGFGIVSNESVQVKQPAAPLQYTDVKLEEPMLHVTLDTVEIVASKPVIAANY</sequence>
<evidence type="ECO:0000313" key="2">
    <source>
        <dbReference type="Proteomes" id="UP000251692"/>
    </source>
</evidence>
<organism evidence="1 2">
    <name type="scientific">Pontibacter arcticus</name>
    <dbReference type="NCBI Taxonomy" id="2080288"/>
    <lineage>
        <taxon>Bacteria</taxon>
        <taxon>Pseudomonadati</taxon>
        <taxon>Bacteroidota</taxon>
        <taxon>Cytophagia</taxon>
        <taxon>Cytophagales</taxon>
        <taxon>Hymenobacteraceae</taxon>
        <taxon>Pontibacter</taxon>
    </lineage>
</organism>
<dbReference type="Proteomes" id="UP000251692">
    <property type="component" value="Unassembled WGS sequence"/>
</dbReference>
<name>A0A364RDT5_9BACT</name>
<reference evidence="1 2" key="2">
    <citation type="submission" date="2018-07" db="EMBL/GenBank/DDBJ databases">
        <title>Pontibacter sp. 2b14 genomic sequence and assembly.</title>
        <authorList>
            <person name="Du Z.-J."/>
        </authorList>
    </citation>
    <scope>NUCLEOTIDE SEQUENCE [LARGE SCALE GENOMIC DNA]</scope>
    <source>
        <strain evidence="1 2">2b14</strain>
    </source>
</reference>
<keyword evidence="2" id="KW-1185">Reference proteome</keyword>
<dbReference type="RefSeq" id="WP_112305919.1">
    <property type="nucleotide sequence ID" value="NZ_QMDV01000003.1"/>
</dbReference>
<reference evidence="1 2" key="1">
    <citation type="submission" date="2018-06" db="EMBL/GenBank/DDBJ databases">
        <authorList>
            <person name="Liu Z.-W."/>
        </authorList>
    </citation>
    <scope>NUCLEOTIDE SEQUENCE [LARGE SCALE GENOMIC DNA]</scope>
    <source>
        <strain evidence="1 2">2b14</strain>
    </source>
</reference>
<proteinExistence type="predicted"/>
<dbReference type="AlphaFoldDB" id="A0A364RDT5"/>
<dbReference type="OrthoDB" id="853777at2"/>
<comment type="caution">
    <text evidence="1">The sequence shown here is derived from an EMBL/GenBank/DDBJ whole genome shotgun (WGS) entry which is preliminary data.</text>
</comment>